<dbReference type="RefSeq" id="WP_165312972.1">
    <property type="nucleotide sequence ID" value="NZ_CP049332.1"/>
</dbReference>
<gene>
    <name evidence="1" type="ORF">G5S32_15690</name>
</gene>
<organism evidence="1 2">
    <name type="scientific">Vibrio ziniensis</name>
    <dbReference type="NCBI Taxonomy" id="2711221"/>
    <lineage>
        <taxon>Bacteria</taxon>
        <taxon>Pseudomonadati</taxon>
        <taxon>Pseudomonadota</taxon>
        <taxon>Gammaproteobacteria</taxon>
        <taxon>Vibrionales</taxon>
        <taxon>Vibrionaceae</taxon>
        <taxon>Vibrio</taxon>
    </lineage>
</organism>
<sequence>MNEEQIKQIEDTIQALSRDLNIMKQAMTRSATEPTGAVAIADLPAASAEELAENPQLIFEHATGTKRGYLSQLFEQISSKNIPAAVNSDTAGAGFGGFRYTVSGTTLNLFTS</sequence>
<protein>
    <submittedName>
        <fullName evidence="1">Uncharacterized protein</fullName>
    </submittedName>
</protein>
<dbReference type="AlphaFoldDB" id="A0A6G7CN12"/>
<dbReference type="Proteomes" id="UP000503003">
    <property type="component" value="Chromosome 2"/>
</dbReference>
<dbReference type="EMBL" id="CP049332">
    <property type="protein sequence ID" value="QIH43438.1"/>
    <property type="molecule type" value="Genomic_DNA"/>
</dbReference>
<accession>A0A6G7CN12</accession>
<name>A0A6G7CN12_9VIBR</name>
<proteinExistence type="predicted"/>
<evidence type="ECO:0000313" key="1">
    <source>
        <dbReference type="EMBL" id="QIH43438.1"/>
    </source>
</evidence>
<reference evidence="1 2" key="1">
    <citation type="submission" date="2020-02" db="EMBL/GenBank/DDBJ databases">
        <title>A complete genome of a marine bacterium Vibrio sp. ZWAL4003 isolated from the mangrove sediment with the ability to degrade polysaccharides.</title>
        <authorList>
            <person name="Wu J."/>
            <person name="Qu W."/>
            <person name="Zeng R."/>
        </authorList>
    </citation>
    <scope>NUCLEOTIDE SEQUENCE [LARGE SCALE GENOMIC DNA]</scope>
    <source>
        <strain evidence="1 2">ZWAL4003</strain>
    </source>
</reference>
<evidence type="ECO:0000313" key="2">
    <source>
        <dbReference type="Proteomes" id="UP000503003"/>
    </source>
</evidence>
<keyword evidence="2" id="KW-1185">Reference proteome</keyword>
<dbReference type="KEGG" id="vzi:G5S32_15690"/>